<organism evidence="1 2">
    <name type="scientific">Methylorubrum extorquens</name>
    <name type="common">Methylobacterium dichloromethanicum</name>
    <name type="synonym">Methylobacterium extorquens</name>
    <dbReference type="NCBI Taxonomy" id="408"/>
    <lineage>
        <taxon>Bacteria</taxon>
        <taxon>Pseudomonadati</taxon>
        <taxon>Pseudomonadota</taxon>
        <taxon>Alphaproteobacteria</taxon>
        <taxon>Hyphomicrobiales</taxon>
        <taxon>Methylobacteriaceae</taxon>
        <taxon>Methylorubrum</taxon>
    </lineage>
</organism>
<dbReference type="EMBL" id="CP073633">
    <property type="protein sequence ID" value="WHQ71508.1"/>
    <property type="molecule type" value="Genomic_DNA"/>
</dbReference>
<protein>
    <submittedName>
        <fullName evidence="1">Uncharacterized protein</fullName>
    </submittedName>
</protein>
<dbReference type="Proteomes" id="UP001223720">
    <property type="component" value="Chromosome"/>
</dbReference>
<dbReference type="RefSeq" id="WP_056155797.1">
    <property type="nucleotide sequence ID" value="NZ_CP073633.1"/>
</dbReference>
<reference evidence="1" key="1">
    <citation type="journal article" date="2022" name="Biotechnol. Bioprocess Eng.">
        <title>Pan-genome Analysis Reveals Comparative Genomic Features of Central Metabolic Pathways in Methylorubrum extorquens.</title>
        <authorList>
            <person name="Lee G.M."/>
            <person name="Scott-Nevros Z.K."/>
            <person name="Lee S.-M."/>
            <person name="Kim D."/>
        </authorList>
    </citation>
    <scope>NUCLEOTIDE SEQUENCE</scope>
    <source>
        <strain evidence="1">ATCC 55366</strain>
    </source>
</reference>
<gene>
    <name evidence="1" type="ORF">KEC54_08220</name>
</gene>
<evidence type="ECO:0000313" key="2">
    <source>
        <dbReference type="Proteomes" id="UP001223720"/>
    </source>
</evidence>
<sequence>MAANQAHEAVEVSDEMVAALTAGAEHAMAFYAAGRSTLIDEFSQEDWEGFDASEEMALVADSDDVDLPDEVDCELAA</sequence>
<dbReference type="AlphaFoldDB" id="A0AAX3WM83"/>
<accession>A0AAX3WM83</accession>
<proteinExistence type="predicted"/>
<name>A0AAX3WM83_METEX</name>
<evidence type="ECO:0000313" key="1">
    <source>
        <dbReference type="EMBL" id="WHQ71508.1"/>
    </source>
</evidence>